<accession>A0A1T4WYP5</accession>
<gene>
    <name evidence="2" type="ORF">SAMN02745166_00888</name>
</gene>
<dbReference type="OrthoDB" id="282393at2"/>
<dbReference type="EMBL" id="FUYE01000002">
    <property type="protein sequence ID" value="SKA82287.1"/>
    <property type="molecule type" value="Genomic_DNA"/>
</dbReference>
<feature type="domain" description="DUF2383" evidence="1">
    <location>
        <begin position="71"/>
        <end position="180"/>
    </location>
</feature>
<dbReference type="AlphaFoldDB" id="A0A1T4WYP5"/>
<name>A0A1T4WYP5_9BACT</name>
<keyword evidence="3" id="KW-1185">Reference proteome</keyword>
<dbReference type="Proteomes" id="UP000190774">
    <property type="component" value="Unassembled WGS sequence"/>
</dbReference>
<sequence>MQKGLMKHTQGFQAQSALKVTLPGTLLIITHPAMNIDILDWPGSQGDTQKIPLHQLPSSPPAISSRYSETTTETFGKLIQLTHDGEQGFLYAAQHVYDRGLRDELHKFARERRSITAELIHFLDEEGCEAPLLHSSTRASLHRTWMHVRTLLTDHDDQSILDEVERGEAEAVQAFQGALTQTPALTHPAHVLTGSVYQKIQRAHTRIRSLRDSGIYQHTP</sequence>
<dbReference type="STRING" id="48467.SAMN02745166_00888"/>
<dbReference type="InterPro" id="IPR012347">
    <property type="entry name" value="Ferritin-like"/>
</dbReference>
<dbReference type="InterPro" id="IPR011971">
    <property type="entry name" value="CHP02284"/>
</dbReference>
<evidence type="ECO:0000259" key="1">
    <source>
        <dbReference type="Pfam" id="PF09537"/>
    </source>
</evidence>
<protein>
    <recommendedName>
        <fullName evidence="1">DUF2383 domain-containing protein</fullName>
    </recommendedName>
</protein>
<reference evidence="3" key="1">
    <citation type="submission" date="2017-02" db="EMBL/GenBank/DDBJ databases">
        <authorList>
            <person name="Varghese N."/>
            <person name="Submissions S."/>
        </authorList>
    </citation>
    <scope>NUCLEOTIDE SEQUENCE [LARGE SCALE GENOMIC DNA]</scope>
    <source>
        <strain evidence="3">ATCC 700200</strain>
    </source>
</reference>
<dbReference type="InterPro" id="IPR019052">
    <property type="entry name" value="DUF2383"/>
</dbReference>
<evidence type="ECO:0000313" key="2">
    <source>
        <dbReference type="EMBL" id="SKA82287.1"/>
    </source>
</evidence>
<dbReference type="NCBIfam" id="TIGR02284">
    <property type="entry name" value="PA2169 family four-helix-bundle protein"/>
    <property type="match status" value="1"/>
</dbReference>
<evidence type="ECO:0000313" key="3">
    <source>
        <dbReference type="Proteomes" id="UP000190774"/>
    </source>
</evidence>
<proteinExistence type="predicted"/>
<organism evidence="2 3">
    <name type="scientific">Prosthecobacter debontii</name>
    <dbReference type="NCBI Taxonomy" id="48467"/>
    <lineage>
        <taxon>Bacteria</taxon>
        <taxon>Pseudomonadati</taxon>
        <taxon>Verrucomicrobiota</taxon>
        <taxon>Verrucomicrobiia</taxon>
        <taxon>Verrucomicrobiales</taxon>
        <taxon>Verrucomicrobiaceae</taxon>
        <taxon>Prosthecobacter</taxon>
    </lineage>
</organism>
<dbReference type="Pfam" id="PF09537">
    <property type="entry name" value="DUF2383"/>
    <property type="match status" value="1"/>
</dbReference>
<dbReference type="Gene3D" id="1.20.1260.10">
    <property type="match status" value="1"/>
</dbReference>